<dbReference type="Gene3D" id="1.20.1070.10">
    <property type="entry name" value="Rhodopsin 7-helix transmembrane proteins"/>
    <property type="match status" value="1"/>
</dbReference>
<keyword evidence="5 8" id="KW-1133">Transmembrane helix</keyword>
<dbReference type="InterPro" id="IPR017452">
    <property type="entry name" value="GPCR_Rhodpsn_7TM"/>
</dbReference>
<gene>
    <name evidence="10" type="primary">GNRR2_1</name>
    <name evidence="10" type="ORF">NPIL_588221</name>
</gene>
<evidence type="ECO:0000256" key="5">
    <source>
        <dbReference type="ARBA" id="ARBA00022989"/>
    </source>
</evidence>
<dbReference type="GO" id="GO:0042277">
    <property type="term" value="F:peptide binding"/>
    <property type="evidence" value="ECO:0007669"/>
    <property type="project" value="TreeGrafter"/>
</dbReference>
<accession>A0A8X6MIH0</accession>
<evidence type="ECO:0000256" key="3">
    <source>
        <dbReference type="ARBA" id="ARBA00022475"/>
    </source>
</evidence>
<keyword evidence="4 8" id="KW-0812">Transmembrane</keyword>
<organism evidence="10 11">
    <name type="scientific">Nephila pilipes</name>
    <name type="common">Giant wood spider</name>
    <name type="synonym">Nephila maculata</name>
    <dbReference type="NCBI Taxonomy" id="299642"/>
    <lineage>
        <taxon>Eukaryota</taxon>
        <taxon>Metazoa</taxon>
        <taxon>Ecdysozoa</taxon>
        <taxon>Arthropoda</taxon>
        <taxon>Chelicerata</taxon>
        <taxon>Arachnida</taxon>
        <taxon>Araneae</taxon>
        <taxon>Araneomorphae</taxon>
        <taxon>Entelegynae</taxon>
        <taxon>Araneoidea</taxon>
        <taxon>Nephilidae</taxon>
        <taxon>Nephila</taxon>
    </lineage>
</organism>
<dbReference type="SUPFAM" id="SSF81321">
    <property type="entry name" value="Family A G protein-coupled receptor-like"/>
    <property type="match status" value="1"/>
</dbReference>
<dbReference type="PROSITE" id="PS00237">
    <property type="entry name" value="G_PROTEIN_RECEP_F1_1"/>
    <property type="match status" value="1"/>
</dbReference>
<comment type="similarity">
    <text evidence="2">Belongs to the G-protein coupled receptor 1 family.</text>
</comment>
<evidence type="ECO:0000256" key="6">
    <source>
        <dbReference type="ARBA" id="ARBA00023136"/>
    </source>
</evidence>
<dbReference type="PANTHER" id="PTHR24241:SF190">
    <property type="entry name" value="CARDIOACCELERATORY PEPTIDE RECEPTOR-LIKE PROTEIN"/>
    <property type="match status" value="1"/>
</dbReference>
<dbReference type="GO" id="GO:0032870">
    <property type="term" value="P:cellular response to hormone stimulus"/>
    <property type="evidence" value="ECO:0007669"/>
    <property type="project" value="TreeGrafter"/>
</dbReference>
<dbReference type="PROSITE" id="PS50262">
    <property type="entry name" value="G_PROTEIN_RECEP_F1_2"/>
    <property type="match status" value="1"/>
</dbReference>
<keyword evidence="11" id="KW-1185">Reference proteome</keyword>
<dbReference type="AlphaFoldDB" id="A0A8X6MIH0"/>
<evidence type="ECO:0000256" key="1">
    <source>
        <dbReference type="ARBA" id="ARBA00004651"/>
    </source>
</evidence>
<evidence type="ECO:0000313" key="11">
    <source>
        <dbReference type="Proteomes" id="UP000887013"/>
    </source>
</evidence>
<keyword evidence="7 10" id="KW-0675">Receptor</keyword>
<evidence type="ECO:0000256" key="8">
    <source>
        <dbReference type="SAM" id="Phobius"/>
    </source>
</evidence>
<evidence type="ECO:0000259" key="9">
    <source>
        <dbReference type="PROSITE" id="PS50262"/>
    </source>
</evidence>
<evidence type="ECO:0000256" key="7">
    <source>
        <dbReference type="ARBA" id="ARBA00023170"/>
    </source>
</evidence>
<dbReference type="OrthoDB" id="6430330at2759"/>
<dbReference type="InterPro" id="IPR000276">
    <property type="entry name" value="GPCR_Rhodpsn"/>
</dbReference>
<keyword evidence="6 8" id="KW-0472">Membrane</keyword>
<dbReference type="GO" id="GO:0004930">
    <property type="term" value="F:G protein-coupled receptor activity"/>
    <property type="evidence" value="ECO:0007669"/>
    <property type="project" value="InterPro"/>
</dbReference>
<feature type="transmembrane region" description="Helical" evidence="8">
    <location>
        <begin position="38"/>
        <end position="59"/>
    </location>
</feature>
<name>A0A8X6MIH0_NEPPI</name>
<dbReference type="Pfam" id="PF00001">
    <property type="entry name" value="7tm_1"/>
    <property type="match status" value="1"/>
</dbReference>
<feature type="transmembrane region" description="Helical" evidence="8">
    <location>
        <begin position="80"/>
        <end position="102"/>
    </location>
</feature>
<protein>
    <submittedName>
        <fullName evidence="10">Gonadotropin-releasing hormone II receptor</fullName>
    </submittedName>
</protein>
<dbReference type="PANTHER" id="PTHR24241">
    <property type="entry name" value="NEUROPEPTIDE RECEPTOR-RELATED G-PROTEIN COUPLED RECEPTOR"/>
    <property type="match status" value="1"/>
</dbReference>
<dbReference type="Proteomes" id="UP000887013">
    <property type="component" value="Unassembled WGS sequence"/>
</dbReference>
<keyword evidence="3" id="KW-1003">Cell membrane</keyword>
<dbReference type="EMBL" id="BMAW01046588">
    <property type="protein sequence ID" value="GFS56292.1"/>
    <property type="molecule type" value="Genomic_DNA"/>
</dbReference>
<comment type="caution">
    <text evidence="10">The sequence shown here is derived from an EMBL/GenBank/DDBJ whole genome shotgun (WGS) entry which is preliminary data.</text>
</comment>
<evidence type="ECO:0000256" key="4">
    <source>
        <dbReference type="ARBA" id="ARBA00022692"/>
    </source>
</evidence>
<proteinExistence type="inferred from homology"/>
<dbReference type="GO" id="GO:0005886">
    <property type="term" value="C:plasma membrane"/>
    <property type="evidence" value="ECO:0007669"/>
    <property type="project" value="UniProtKB-SubCell"/>
</dbReference>
<comment type="subcellular location">
    <subcellularLocation>
        <location evidence="1">Cell membrane</location>
        <topology evidence="1">Multi-pass membrane protein</topology>
    </subcellularLocation>
</comment>
<sequence>MIFHLTIADLIVTFVMIPLEIFWRITVEWIAEDTLCRLMLFFRAFGPYLSAMILICMSIDRFTSIAYPLSVKEAQKRVKWMLCCAWAGSFVCSIPQVSTFILRINIFQCSSMPDTLFF</sequence>
<evidence type="ECO:0000256" key="2">
    <source>
        <dbReference type="ARBA" id="ARBA00010663"/>
    </source>
</evidence>
<evidence type="ECO:0000313" key="10">
    <source>
        <dbReference type="EMBL" id="GFS56292.1"/>
    </source>
</evidence>
<feature type="domain" description="G-protein coupled receptors family 1 profile" evidence="9">
    <location>
        <begin position="1"/>
        <end position="118"/>
    </location>
</feature>
<reference evidence="10" key="1">
    <citation type="submission" date="2020-08" db="EMBL/GenBank/DDBJ databases">
        <title>Multicomponent nature underlies the extraordinary mechanical properties of spider dragline silk.</title>
        <authorList>
            <person name="Kono N."/>
            <person name="Nakamura H."/>
            <person name="Mori M."/>
            <person name="Yoshida Y."/>
            <person name="Ohtoshi R."/>
            <person name="Malay A.D."/>
            <person name="Moran D.A.P."/>
            <person name="Tomita M."/>
            <person name="Numata K."/>
            <person name="Arakawa K."/>
        </authorList>
    </citation>
    <scope>NUCLEOTIDE SEQUENCE</scope>
</reference>
<feature type="transmembrane region" description="Helical" evidence="8">
    <location>
        <begin position="7"/>
        <end position="26"/>
    </location>
</feature>